<keyword evidence="4" id="KW-0507">mRNA processing</keyword>
<dbReference type="Gene3D" id="4.10.280.110">
    <property type="entry name" value="Pre-mRNA processing factor 4 domain"/>
    <property type="match status" value="1"/>
</dbReference>
<comment type="caution">
    <text evidence="10">The sequence shown here is derived from an EMBL/GenBank/DDBJ whole genome shotgun (WGS) entry which is preliminary data.</text>
</comment>
<keyword evidence="5" id="KW-0747">Spliceosome</keyword>
<dbReference type="SMART" id="SM00500">
    <property type="entry name" value="SFM"/>
    <property type="match status" value="1"/>
</dbReference>
<dbReference type="SUPFAM" id="SSF158230">
    <property type="entry name" value="PRP4-like"/>
    <property type="match status" value="1"/>
</dbReference>
<evidence type="ECO:0000256" key="2">
    <source>
        <dbReference type="ARBA" id="ARBA00008137"/>
    </source>
</evidence>
<comment type="similarity">
    <text evidence="2">Belongs to the PRP18 family.</text>
</comment>
<name>A0AAV3Q7I1_LITER</name>
<proteinExistence type="inferred from homology"/>
<dbReference type="Gene3D" id="1.20.940.10">
    <property type="entry name" value="Functional domain of the splicing factor Prp18"/>
    <property type="match status" value="1"/>
</dbReference>
<dbReference type="GO" id="GO:0071021">
    <property type="term" value="C:U2-type post-spliceosomal complex"/>
    <property type="evidence" value="ECO:0007669"/>
    <property type="project" value="TreeGrafter"/>
</dbReference>
<feature type="region of interest" description="Disordered" evidence="8">
    <location>
        <begin position="165"/>
        <end position="199"/>
    </location>
</feature>
<feature type="domain" description="Pre-mRNA processing factor 4 (PRP4)-like" evidence="9">
    <location>
        <begin position="96"/>
        <end position="148"/>
    </location>
</feature>
<dbReference type="PANTHER" id="PTHR13007">
    <property type="entry name" value="PRE-MRNA SPLICING FACTOR-RELATED"/>
    <property type="match status" value="1"/>
</dbReference>
<dbReference type="GO" id="GO:0000350">
    <property type="term" value="P:generation of catalytic spliceosome for second transesterification step"/>
    <property type="evidence" value="ECO:0007669"/>
    <property type="project" value="TreeGrafter"/>
</dbReference>
<feature type="region of interest" description="Disordered" evidence="8">
    <location>
        <begin position="1"/>
        <end position="88"/>
    </location>
</feature>
<feature type="compositionally biased region" description="Polar residues" evidence="8">
    <location>
        <begin position="41"/>
        <end position="50"/>
    </location>
</feature>
<dbReference type="Pfam" id="PF02840">
    <property type="entry name" value="Prp18"/>
    <property type="match status" value="1"/>
</dbReference>
<evidence type="ECO:0000256" key="7">
    <source>
        <dbReference type="ARBA" id="ARBA00023242"/>
    </source>
</evidence>
<dbReference type="PANTHER" id="PTHR13007:SF19">
    <property type="entry name" value="PRE-MRNA-SPLICING FACTOR 18"/>
    <property type="match status" value="1"/>
</dbReference>
<feature type="compositionally biased region" description="Basic and acidic residues" evidence="8">
    <location>
        <begin position="26"/>
        <end position="40"/>
    </location>
</feature>
<protein>
    <recommendedName>
        <fullName evidence="3">Pre-mRNA-splicing factor 18</fullName>
    </recommendedName>
</protein>
<dbReference type="Proteomes" id="UP001454036">
    <property type="component" value="Unassembled WGS sequence"/>
</dbReference>
<dbReference type="EMBL" id="BAABME010003586">
    <property type="protein sequence ID" value="GAA0159386.1"/>
    <property type="molecule type" value="Genomic_DNA"/>
</dbReference>
<dbReference type="GO" id="GO:0046540">
    <property type="term" value="C:U4/U6 x U5 tri-snRNP complex"/>
    <property type="evidence" value="ECO:0007669"/>
    <property type="project" value="TreeGrafter"/>
</dbReference>
<evidence type="ECO:0000256" key="6">
    <source>
        <dbReference type="ARBA" id="ARBA00023187"/>
    </source>
</evidence>
<evidence type="ECO:0000256" key="8">
    <source>
        <dbReference type="SAM" id="MobiDB-lite"/>
    </source>
</evidence>
<evidence type="ECO:0000313" key="11">
    <source>
        <dbReference type="Proteomes" id="UP001454036"/>
    </source>
</evidence>
<evidence type="ECO:0000256" key="1">
    <source>
        <dbReference type="ARBA" id="ARBA00004123"/>
    </source>
</evidence>
<keyword evidence="6" id="KW-0508">mRNA splicing</keyword>
<feature type="compositionally biased region" description="Basic and acidic residues" evidence="8">
    <location>
        <begin position="174"/>
        <end position="185"/>
    </location>
</feature>
<accession>A0AAV3Q7I1</accession>
<dbReference type="AlphaFoldDB" id="A0AAV3Q7I1"/>
<keyword evidence="11" id="KW-1185">Reference proteome</keyword>
<gene>
    <name evidence="10" type="ORF">LIER_16172</name>
</gene>
<dbReference type="FunFam" id="1.20.940.10:FF:000004">
    <property type="entry name" value="Pre-mRNA-splicing factor 18"/>
    <property type="match status" value="1"/>
</dbReference>
<dbReference type="SUPFAM" id="SSF47938">
    <property type="entry name" value="Functional domain of the splicing factor Prp18"/>
    <property type="match status" value="1"/>
</dbReference>
<evidence type="ECO:0000256" key="4">
    <source>
        <dbReference type="ARBA" id="ARBA00022664"/>
    </source>
</evidence>
<evidence type="ECO:0000313" key="10">
    <source>
        <dbReference type="EMBL" id="GAA0159386.1"/>
    </source>
</evidence>
<keyword evidence="7" id="KW-0539">Nucleus</keyword>
<dbReference type="GO" id="GO:0005682">
    <property type="term" value="C:U5 snRNP"/>
    <property type="evidence" value="ECO:0007669"/>
    <property type="project" value="TreeGrafter"/>
</dbReference>
<evidence type="ECO:0000259" key="9">
    <source>
        <dbReference type="SMART" id="SM00500"/>
    </source>
</evidence>
<organism evidence="10 11">
    <name type="scientific">Lithospermum erythrorhizon</name>
    <name type="common">Purple gromwell</name>
    <name type="synonym">Lithospermum officinale var. erythrorhizon</name>
    <dbReference type="NCBI Taxonomy" id="34254"/>
    <lineage>
        <taxon>Eukaryota</taxon>
        <taxon>Viridiplantae</taxon>
        <taxon>Streptophyta</taxon>
        <taxon>Embryophyta</taxon>
        <taxon>Tracheophyta</taxon>
        <taxon>Spermatophyta</taxon>
        <taxon>Magnoliopsida</taxon>
        <taxon>eudicotyledons</taxon>
        <taxon>Gunneridae</taxon>
        <taxon>Pentapetalae</taxon>
        <taxon>asterids</taxon>
        <taxon>lamiids</taxon>
        <taxon>Boraginales</taxon>
        <taxon>Boraginaceae</taxon>
        <taxon>Boraginoideae</taxon>
        <taxon>Lithospermeae</taxon>
        <taxon>Lithospermum</taxon>
    </lineage>
</organism>
<dbReference type="InterPro" id="IPR014906">
    <property type="entry name" value="PRP4-like"/>
</dbReference>
<dbReference type="InterPro" id="IPR004098">
    <property type="entry name" value="Prp18"/>
</dbReference>
<sequence length="405" mass="46872">MDLLQQELQKKRQALTQQSGGKKFFKRSEIDQIRRQKLQEQENLIKSQQKTQKENTQKPNSPNNNEIKKSKSNVDPIGSSSSKPLTDDQKIDSLKLNRHEVIRRLRFLKQPITLFGEGDEDRLERLRFVLKAGLFEVDDSDMTEGQTNDFLRDIVELKKRQRSGLLSERKRKTREGGKSEERDGGGGDDEDDGNSSDLDYDEDLKRMRANFEELCDEDKILVFFKKLLNEWNRELDEMTETEKRSAKGKSMVATFKQCARYLHPLFKFCRKKVLPDDIRQALLTMVQCCMDRNYLAAMDHYIRMAIGNAPWPIGVTMVGIHERSAREKIHTNSVAHIMNDETTRKYLQSVKRLMTFCQRRYPTMPSKAVEFNSLANGSDLQSLLAEERGHEASEGMLRLMPGSAD</sequence>
<reference evidence="10 11" key="1">
    <citation type="submission" date="2024-01" db="EMBL/GenBank/DDBJ databases">
        <title>The complete chloroplast genome sequence of Lithospermum erythrorhizon: insights into the phylogenetic relationship among Boraginaceae species and the maternal lineages of purple gromwells.</title>
        <authorList>
            <person name="Okada T."/>
            <person name="Watanabe K."/>
        </authorList>
    </citation>
    <scope>NUCLEOTIDE SEQUENCE [LARGE SCALE GENOMIC DNA]</scope>
</reference>
<comment type="subcellular location">
    <subcellularLocation>
        <location evidence="1">Nucleus</location>
    </subcellularLocation>
</comment>
<evidence type="ECO:0000256" key="3">
    <source>
        <dbReference type="ARBA" id="ARBA00018242"/>
    </source>
</evidence>
<dbReference type="Pfam" id="PF08799">
    <property type="entry name" value="PRP4"/>
    <property type="match status" value="1"/>
</dbReference>
<feature type="compositionally biased region" description="Acidic residues" evidence="8">
    <location>
        <begin position="186"/>
        <end position="199"/>
    </location>
</feature>
<dbReference type="InterPro" id="IPR036285">
    <property type="entry name" value="PRP4-like_sf"/>
</dbReference>
<evidence type="ECO:0000256" key="5">
    <source>
        <dbReference type="ARBA" id="ARBA00022728"/>
    </source>
</evidence>
<dbReference type="InterPro" id="IPR039979">
    <property type="entry name" value="PRPF18"/>
</dbReference>